<evidence type="ECO:0000313" key="6">
    <source>
        <dbReference type="Proteomes" id="UP000244722"/>
    </source>
</evidence>
<organism evidence="5 6">
    <name type="scientific">Tuber borchii</name>
    <name type="common">White truffle</name>
    <dbReference type="NCBI Taxonomy" id="42251"/>
    <lineage>
        <taxon>Eukaryota</taxon>
        <taxon>Fungi</taxon>
        <taxon>Dikarya</taxon>
        <taxon>Ascomycota</taxon>
        <taxon>Pezizomycotina</taxon>
        <taxon>Pezizomycetes</taxon>
        <taxon>Pezizales</taxon>
        <taxon>Tuberaceae</taxon>
        <taxon>Tuber</taxon>
    </lineage>
</organism>
<dbReference type="OrthoDB" id="2151789at2759"/>
<dbReference type="STRING" id="42251.A0A2T6ZG29"/>
<dbReference type="SUPFAM" id="SSF56176">
    <property type="entry name" value="FAD-binding/transporter-associated domain-like"/>
    <property type="match status" value="1"/>
</dbReference>
<dbReference type="Gene3D" id="3.30.465.10">
    <property type="match status" value="1"/>
</dbReference>
<evidence type="ECO:0000313" key="5">
    <source>
        <dbReference type="EMBL" id="PUU74443.1"/>
    </source>
</evidence>
<dbReference type="AlphaFoldDB" id="A0A2T6ZG29"/>
<reference evidence="5 6" key="1">
    <citation type="submission" date="2017-04" db="EMBL/GenBank/DDBJ databases">
        <title>Draft genome sequence of Tuber borchii Vittad., a whitish edible truffle.</title>
        <authorList>
            <consortium name="DOE Joint Genome Institute"/>
            <person name="Murat C."/>
            <person name="Kuo A."/>
            <person name="Barry K.W."/>
            <person name="Clum A."/>
            <person name="Dockter R.B."/>
            <person name="Fauchery L."/>
            <person name="Iotti M."/>
            <person name="Kohler A."/>
            <person name="Labutti K."/>
            <person name="Lindquist E.A."/>
            <person name="Lipzen A."/>
            <person name="Ohm R.A."/>
            <person name="Wang M."/>
            <person name="Grigoriev I.V."/>
            <person name="Zambonelli A."/>
            <person name="Martin F.M."/>
        </authorList>
    </citation>
    <scope>NUCLEOTIDE SEQUENCE [LARGE SCALE GENOMIC DNA]</scope>
    <source>
        <strain evidence="5 6">Tbo3840</strain>
    </source>
</reference>
<evidence type="ECO:0000256" key="1">
    <source>
        <dbReference type="ARBA" id="ARBA00005466"/>
    </source>
</evidence>
<keyword evidence="4" id="KW-0560">Oxidoreductase</keyword>
<protein>
    <recommendedName>
        <fullName evidence="7">Berberine/berberine-like domain-containing protein</fullName>
    </recommendedName>
</protein>
<keyword evidence="3" id="KW-0274">FAD</keyword>
<dbReference type="InterPro" id="IPR036318">
    <property type="entry name" value="FAD-bd_PCMH-like_sf"/>
</dbReference>
<dbReference type="InterPro" id="IPR050416">
    <property type="entry name" value="FAD-linked_Oxidoreductase"/>
</dbReference>
<sequence>MTLQTIFKALAAVGTPYRVSVAALPAAKLPSLPAKILSIGTSNYTTINNDYYWYMFITFPASSVVLYPSCIVSRTSPQKVSPAVKNFTESLNELILNKENSYGLAIDNVKIYEVVLGNGTIIHANATSHSDLHHALERGGDNFDWIWGGMIYYNQSQLSQVDGVLYDYRVDIAVNDVKAYILPQFVLPHLYNGALNFTSPTLQPWVVDLAREFEAGFAYGFVQRTFTVYKEKQFFSDVELILMFNILVLGLIFNNLSDTDEVFPAFATFIESMMSLAKQRSVRHPYIMWSYVGHDEGIIEACGEGNNDFLRRIKEDYDPVGTFTNLVSGGCKLPAPGY</sequence>
<gene>
    <name evidence="5" type="ORF">B9Z19DRAFT_1103448</name>
</gene>
<evidence type="ECO:0000256" key="4">
    <source>
        <dbReference type="ARBA" id="ARBA00023002"/>
    </source>
</evidence>
<evidence type="ECO:0008006" key="7">
    <source>
        <dbReference type="Google" id="ProtNLM"/>
    </source>
</evidence>
<dbReference type="GO" id="GO:0050660">
    <property type="term" value="F:flavin adenine dinucleotide binding"/>
    <property type="evidence" value="ECO:0007669"/>
    <property type="project" value="InterPro"/>
</dbReference>
<dbReference type="Proteomes" id="UP000244722">
    <property type="component" value="Unassembled WGS sequence"/>
</dbReference>
<dbReference type="InterPro" id="IPR016169">
    <property type="entry name" value="FAD-bd_PCMH_sub2"/>
</dbReference>
<keyword evidence="6" id="KW-1185">Reference proteome</keyword>
<accession>A0A2T6ZG29</accession>
<name>A0A2T6ZG29_TUBBO</name>
<evidence type="ECO:0000256" key="2">
    <source>
        <dbReference type="ARBA" id="ARBA00022630"/>
    </source>
</evidence>
<comment type="caution">
    <text evidence="5">The sequence shown here is derived from an EMBL/GenBank/DDBJ whole genome shotgun (WGS) entry which is preliminary data.</text>
</comment>
<dbReference type="GO" id="GO:0016491">
    <property type="term" value="F:oxidoreductase activity"/>
    <property type="evidence" value="ECO:0007669"/>
    <property type="project" value="UniProtKB-KW"/>
</dbReference>
<dbReference type="EMBL" id="NESQ01000299">
    <property type="protein sequence ID" value="PUU74443.1"/>
    <property type="molecule type" value="Genomic_DNA"/>
</dbReference>
<evidence type="ECO:0000256" key="3">
    <source>
        <dbReference type="ARBA" id="ARBA00022827"/>
    </source>
</evidence>
<comment type="similarity">
    <text evidence="1">Belongs to the oxygen-dependent FAD-linked oxidoreductase family.</text>
</comment>
<dbReference type="PANTHER" id="PTHR42973:SF13">
    <property type="entry name" value="FAD-BINDING PCMH-TYPE DOMAIN-CONTAINING PROTEIN"/>
    <property type="match status" value="1"/>
</dbReference>
<proteinExistence type="inferred from homology"/>
<dbReference type="PANTHER" id="PTHR42973">
    <property type="entry name" value="BINDING OXIDOREDUCTASE, PUTATIVE (AFU_ORTHOLOGUE AFUA_1G17690)-RELATED"/>
    <property type="match status" value="1"/>
</dbReference>
<keyword evidence="2" id="KW-0285">Flavoprotein</keyword>